<proteinExistence type="predicted"/>
<keyword evidence="2" id="KW-1185">Reference proteome</keyword>
<comment type="caution">
    <text evidence="1">The sequence shown here is derived from an EMBL/GenBank/DDBJ whole genome shotgun (WGS) entry which is preliminary data.</text>
</comment>
<name>A0ABX3WK96_9NEIS</name>
<dbReference type="Proteomes" id="UP000193346">
    <property type="component" value="Unassembled WGS sequence"/>
</dbReference>
<gene>
    <name evidence="1" type="ORF">BV913_10950</name>
</gene>
<accession>A0ABX3WK96</accession>
<sequence length="62" mass="6965">MKKCAGKSKRAVCRDVFLSRYPGAWICAGQDVSPFIWFFGSADFDKIAAVLFRPSEKNFQTA</sequence>
<organism evidence="1 2">
    <name type="scientific">Neisseria dumasiana</name>
    <dbReference type="NCBI Taxonomy" id="1931275"/>
    <lineage>
        <taxon>Bacteria</taxon>
        <taxon>Pseudomonadati</taxon>
        <taxon>Pseudomonadota</taxon>
        <taxon>Betaproteobacteria</taxon>
        <taxon>Neisseriales</taxon>
        <taxon>Neisseriaceae</taxon>
        <taxon>Neisseria</taxon>
    </lineage>
</organism>
<reference evidence="1 2" key="1">
    <citation type="submission" date="2017-01" db="EMBL/GenBank/DDBJ databases">
        <authorList>
            <person name="Wolfgang W.J."/>
            <person name="Cole J."/>
            <person name="Wroblewski D."/>
            <person name="Mcginnis J."/>
            <person name="Musser K.A."/>
        </authorList>
    </citation>
    <scope>NUCLEOTIDE SEQUENCE [LARGE SCALE GENOMIC DNA]</scope>
    <source>
        <strain evidence="1 2">93087</strain>
    </source>
</reference>
<evidence type="ECO:0000313" key="2">
    <source>
        <dbReference type="Proteomes" id="UP000193346"/>
    </source>
</evidence>
<dbReference type="EMBL" id="MTAC01000036">
    <property type="protein sequence ID" value="OSI30613.1"/>
    <property type="molecule type" value="Genomic_DNA"/>
</dbReference>
<protein>
    <submittedName>
        <fullName evidence="1">Uncharacterized protein</fullName>
    </submittedName>
</protein>
<evidence type="ECO:0000313" key="1">
    <source>
        <dbReference type="EMBL" id="OSI30613.1"/>
    </source>
</evidence>